<keyword evidence="1" id="KW-0732">Signal</keyword>
<keyword evidence="4" id="KW-1185">Reference proteome</keyword>
<keyword evidence="3" id="KW-0489">Methyltransferase</keyword>
<evidence type="ECO:0000259" key="2">
    <source>
        <dbReference type="Pfam" id="PF08241"/>
    </source>
</evidence>
<reference evidence="3 4" key="1">
    <citation type="submission" date="2020-08" db="EMBL/GenBank/DDBJ databases">
        <title>Genomic Encyclopedia of Type Strains, Phase IV (KMG-IV): sequencing the most valuable type-strain genomes for metagenomic binning, comparative biology and taxonomic classification.</title>
        <authorList>
            <person name="Goeker M."/>
        </authorList>
    </citation>
    <scope>NUCLEOTIDE SEQUENCE [LARGE SCALE GENOMIC DNA]</scope>
    <source>
        <strain evidence="3 4">DSM 27026</strain>
    </source>
</reference>
<dbReference type="PIRSF" id="PIRSF031679">
    <property type="entry name" value="Mtase_Alr7345_prd"/>
    <property type="match status" value="1"/>
</dbReference>
<dbReference type="Proteomes" id="UP000553706">
    <property type="component" value="Unassembled WGS sequence"/>
</dbReference>
<dbReference type="InterPro" id="IPR006311">
    <property type="entry name" value="TAT_signal"/>
</dbReference>
<dbReference type="GO" id="GO:0032259">
    <property type="term" value="P:methylation"/>
    <property type="evidence" value="ECO:0007669"/>
    <property type="project" value="UniProtKB-KW"/>
</dbReference>
<organism evidence="3 4">
    <name type="scientific">Acidocella aromatica</name>
    <dbReference type="NCBI Taxonomy" id="1303579"/>
    <lineage>
        <taxon>Bacteria</taxon>
        <taxon>Pseudomonadati</taxon>
        <taxon>Pseudomonadota</taxon>
        <taxon>Alphaproteobacteria</taxon>
        <taxon>Acetobacterales</taxon>
        <taxon>Acidocellaceae</taxon>
        <taxon>Acidocella</taxon>
    </lineage>
</organism>
<dbReference type="InterPro" id="IPR029063">
    <property type="entry name" value="SAM-dependent_MTases_sf"/>
</dbReference>
<keyword evidence="3" id="KW-0808">Transferase</keyword>
<feature type="signal peptide" evidence="1">
    <location>
        <begin position="1"/>
        <end position="22"/>
    </location>
</feature>
<evidence type="ECO:0000313" key="4">
    <source>
        <dbReference type="Proteomes" id="UP000553706"/>
    </source>
</evidence>
<evidence type="ECO:0000313" key="3">
    <source>
        <dbReference type="EMBL" id="MBB5372422.1"/>
    </source>
</evidence>
<feature type="domain" description="Methyltransferase type 11" evidence="2">
    <location>
        <begin position="67"/>
        <end position="166"/>
    </location>
</feature>
<dbReference type="InterPro" id="IPR016980">
    <property type="entry name" value="S-AdoMet-dep_MeTrfase_Alr7345"/>
</dbReference>
<dbReference type="Gene3D" id="3.40.50.150">
    <property type="entry name" value="Vaccinia Virus protein VP39"/>
    <property type="match status" value="1"/>
</dbReference>
<gene>
    <name evidence="3" type="ORF">HNP71_000660</name>
</gene>
<feature type="chain" id="PRO_5032633033" evidence="1">
    <location>
        <begin position="23"/>
        <end position="256"/>
    </location>
</feature>
<accession>A0A840VQ45</accession>
<dbReference type="AlphaFoldDB" id="A0A840VQ45"/>
<dbReference type="RefSeq" id="WP_343062194.1">
    <property type="nucleotide sequence ID" value="NZ_JACHFJ010000002.1"/>
</dbReference>
<dbReference type="Pfam" id="PF08241">
    <property type="entry name" value="Methyltransf_11"/>
    <property type="match status" value="1"/>
</dbReference>
<dbReference type="CDD" id="cd02440">
    <property type="entry name" value="AdoMet_MTases"/>
    <property type="match status" value="1"/>
</dbReference>
<proteinExistence type="predicted"/>
<protein>
    <submittedName>
        <fullName evidence="3">Putative methyltransferase</fullName>
    </submittedName>
</protein>
<sequence>MNLPRRLLIAAAAATLAAPATAQAPDTALAAALASPSRSPTNVKRDRYRHSAELLKFFGLKPTDSVLEIQPGGGYWTEILAPYLQPQGSYTAAVPDLTPHEKDLQATFSQKFPDVHTIPFGHGPLGAPGSFDLILSFRNLHDWLEQGRAKPLLEDIYTALKPGGIFGIEDHRAPADKPQDPKAANGYVREDYAKALVESVGFKFLTSSQLGDNPKDTKNYPDGVWDLPPTLRGGEKDRAKYLAIGESDRWTLKFTK</sequence>
<dbReference type="PROSITE" id="PS51318">
    <property type="entry name" value="TAT"/>
    <property type="match status" value="1"/>
</dbReference>
<dbReference type="EMBL" id="JACHFJ010000002">
    <property type="protein sequence ID" value="MBB5372422.1"/>
    <property type="molecule type" value="Genomic_DNA"/>
</dbReference>
<dbReference type="GO" id="GO:0008757">
    <property type="term" value="F:S-adenosylmethionine-dependent methyltransferase activity"/>
    <property type="evidence" value="ECO:0007669"/>
    <property type="project" value="InterPro"/>
</dbReference>
<dbReference type="SUPFAM" id="SSF53335">
    <property type="entry name" value="S-adenosyl-L-methionine-dependent methyltransferases"/>
    <property type="match status" value="1"/>
</dbReference>
<dbReference type="InterPro" id="IPR013216">
    <property type="entry name" value="Methyltransf_11"/>
</dbReference>
<name>A0A840VQ45_9PROT</name>
<evidence type="ECO:0000256" key="1">
    <source>
        <dbReference type="SAM" id="SignalP"/>
    </source>
</evidence>
<comment type="caution">
    <text evidence="3">The sequence shown here is derived from an EMBL/GenBank/DDBJ whole genome shotgun (WGS) entry which is preliminary data.</text>
</comment>